<dbReference type="EMBL" id="GGYP01004628">
    <property type="protein sequence ID" value="MDE49399.1"/>
    <property type="molecule type" value="Transcribed_RNA"/>
</dbReference>
<evidence type="ECO:0000256" key="3">
    <source>
        <dbReference type="ARBA" id="ARBA00022980"/>
    </source>
</evidence>
<dbReference type="InterPro" id="IPR018305">
    <property type="entry name" value="Ribosomal_m50"/>
</dbReference>
<proteinExistence type="inferred from homology"/>
<organism evidence="8">
    <name type="scientific">Aceria tosichella</name>
    <name type="common">wheat curl mite</name>
    <dbReference type="NCBI Taxonomy" id="561515"/>
    <lineage>
        <taxon>Eukaryota</taxon>
        <taxon>Metazoa</taxon>
        <taxon>Ecdysozoa</taxon>
        <taxon>Arthropoda</taxon>
        <taxon>Chelicerata</taxon>
        <taxon>Arachnida</taxon>
        <taxon>Acari</taxon>
        <taxon>Acariformes</taxon>
        <taxon>Trombidiformes</taxon>
        <taxon>Prostigmata</taxon>
        <taxon>Eupodina</taxon>
        <taxon>Eriophyoidea</taxon>
        <taxon>Eriophyidae</taxon>
        <taxon>Eriophyinae</taxon>
        <taxon>Aceriini</taxon>
        <taxon>Aceria</taxon>
    </lineage>
</organism>
<name>A0A6G1SGA5_9ACAR</name>
<dbReference type="PANTHER" id="PTHR31542">
    <property type="entry name" value="39A RIBOSOMAL PROTEIN L50, MITOCHONDRIAL"/>
    <property type="match status" value="1"/>
</dbReference>
<evidence type="ECO:0000256" key="4">
    <source>
        <dbReference type="ARBA" id="ARBA00023128"/>
    </source>
</evidence>
<evidence type="ECO:0000256" key="6">
    <source>
        <dbReference type="ARBA" id="ARBA00035183"/>
    </source>
</evidence>
<evidence type="ECO:0000256" key="5">
    <source>
        <dbReference type="ARBA" id="ARBA00023274"/>
    </source>
</evidence>
<evidence type="ECO:0000256" key="2">
    <source>
        <dbReference type="ARBA" id="ARBA00008860"/>
    </source>
</evidence>
<evidence type="ECO:0000256" key="7">
    <source>
        <dbReference type="ARBA" id="ARBA00035398"/>
    </source>
</evidence>
<protein>
    <recommendedName>
        <fullName evidence="6">Large ribosomal subunit protein mL50</fullName>
    </recommendedName>
    <alternativeName>
        <fullName evidence="7">39S ribosomal protein L50, mitochondrial</fullName>
    </alternativeName>
</protein>
<sequence>MQSNITSRWVVWLQADTLLKSTVTSHLYQVRNHVKMYPWRRLRNVRESSLDNTRTPYTDKHNINEFRYIKSRLKPWMEVTCKNKENRFNRYHWNENYTSDPKEAKETAMSRFQRFQQSLKDRGEAREKKPYKPPADVNEQIISIYRSLANETSETSTSDSKDVTNDQDIMSIDLNRSKDFKFNFITRCISSFKHDVPGSYLNDIETIGDVVEYFSTEVRGINPFESLINKDELPHNLSILAEPDRYNKEADTMFKNLNAMPGIISKVPGLRAKKKYPVLNQDEFQWPDI</sequence>
<gene>
    <name evidence="8" type="ORF">g.11696</name>
</gene>
<keyword evidence="4" id="KW-0496">Mitochondrion</keyword>
<evidence type="ECO:0000256" key="1">
    <source>
        <dbReference type="ARBA" id="ARBA00004173"/>
    </source>
</evidence>
<keyword evidence="5" id="KW-0687">Ribonucleoprotein</keyword>
<comment type="subcellular location">
    <subcellularLocation>
        <location evidence="1">Mitochondrion</location>
    </subcellularLocation>
</comment>
<dbReference type="Pfam" id="PF10501">
    <property type="entry name" value="Ribosomal_L50"/>
    <property type="match status" value="1"/>
</dbReference>
<evidence type="ECO:0000313" key="8">
    <source>
        <dbReference type="EMBL" id="MDE49399.1"/>
    </source>
</evidence>
<dbReference type="GO" id="GO:0005762">
    <property type="term" value="C:mitochondrial large ribosomal subunit"/>
    <property type="evidence" value="ECO:0007669"/>
    <property type="project" value="TreeGrafter"/>
</dbReference>
<accession>A0A6G1SGA5</accession>
<comment type="similarity">
    <text evidence="2">Belongs to the mitochondrion-specific ribosomal protein mL50 family.</text>
</comment>
<reference evidence="8" key="1">
    <citation type="submission" date="2018-10" db="EMBL/GenBank/DDBJ databases">
        <title>Transcriptome assembly of Aceria tosichella (Wheat curl mite) Type 2.</title>
        <authorList>
            <person name="Scully E.D."/>
            <person name="Geib S.M."/>
            <person name="Palmer N.A."/>
            <person name="Gupta A.K."/>
            <person name="Sarath G."/>
            <person name="Tatineni S."/>
        </authorList>
    </citation>
    <scope>NUCLEOTIDE SEQUENCE</scope>
    <source>
        <strain evidence="8">LincolnNE</strain>
    </source>
</reference>
<dbReference type="PANTHER" id="PTHR31542:SF1">
    <property type="entry name" value="LARGE RIBOSOMAL SUBUNIT PROTEIN ML50"/>
    <property type="match status" value="1"/>
</dbReference>
<dbReference type="AlphaFoldDB" id="A0A6G1SGA5"/>
<keyword evidence="3" id="KW-0689">Ribosomal protein</keyword>